<dbReference type="InterPro" id="IPR042219">
    <property type="entry name" value="AAA_lid_11_sf"/>
</dbReference>
<dbReference type="InterPro" id="IPR026983">
    <property type="entry name" value="DHC"/>
</dbReference>
<feature type="domain" description="Dynein heavy chain C-terminal" evidence="2">
    <location>
        <begin position="118"/>
        <end position="438"/>
    </location>
</feature>
<dbReference type="InterPro" id="IPR041228">
    <property type="entry name" value="Dynein_C"/>
</dbReference>
<dbReference type="InterPro" id="IPR043160">
    <property type="entry name" value="Dynein_C_barrel"/>
</dbReference>
<dbReference type="GO" id="GO:0030286">
    <property type="term" value="C:dynein complex"/>
    <property type="evidence" value="ECO:0007669"/>
    <property type="project" value="InterPro"/>
</dbReference>
<evidence type="ECO:0000259" key="1">
    <source>
        <dbReference type="Pfam" id="PF18198"/>
    </source>
</evidence>
<organism evidence="3 4">
    <name type="scientific">Acrasis kona</name>
    <dbReference type="NCBI Taxonomy" id="1008807"/>
    <lineage>
        <taxon>Eukaryota</taxon>
        <taxon>Discoba</taxon>
        <taxon>Heterolobosea</taxon>
        <taxon>Tetramitia</taxon>
        <taxon>Eutetramitia</taxon>
        <taxon>Acrasidae</taxon>
        <taxon>Acrasis</taxon>
    </lineage>
</organism>
<protein>
    <submittedName>
        <fullName evidence="3">Dynein heavy chain</fullName>
    </submittedName>
</protein>
<dbReference type="Gene3D" id="1.10.8.720">
    <property type="entry name" value="Region D6 of dynein motor"/>
    <property type="match status" value="1"/>
</dbReference>
<dbReference type="Gene3D" id="3.10.490.20">
    <property type="match status" value="1"/>
</dbReference>
<dbReference type="PANTHER" id="PTHR45703:SF22">
    <property type="entry name" value="DYNEIN CYTOPLASMIC 2 HEAVY CHAIN 1"/>
    <property type="match status" value="1"/>
</dbReference>
<keyword evidence="4" id="KW-1185">Reference proteome</keyword>
<sequence>TKFYEFSTSDLRSAGDVISAAILANKPDWPTIYGLLENAIYGGRVDNEYDGRILRSYLHKFFNDKILNRTEFLARSLNAPAGNDSYSDHLKLVHSIAPTDSPELFYLPPNADRVVQTSRANKVLDSLRILAQSTSSSHAERSGHFNREEWTTLIGPIILNWKKMTTLDNGSQNPLLFSSSSSQKSNNNNQTPIDVFVSLEYQNAKSIVKFIDAALNELNDVMRGAILLNSRIEKAASALLVGEVPLAWQDKWPQGPEFKSELWLSEVINKTLSLANIWTKKSQEGTLLTDALELRQLFRPDILLNALKQQTARVGKQPVDELTHLVSIWRDSGNVKVAMSAKIKGLMLQGAGFDDLMLSELSSDDAPALLSLPVCQLAWVTKSDYEKMVDHTDAMLKVPVYFSTTREYTLTEIYLPCGNNASGKQDASTYILGGVALFTESQM</sequence>
<dbReference type="GO" id="GO:0007018">
    <property type="term" value="P:microtubule-based movement"/>
    <property type="evidence" value="ECO:0007669"/>
    <property type="project" value="InterPro"/>
</dbReference>
<dbReference type="InterPro" id="IPR041658">
    <property type="entry name" value="AAA_lid_11"/>
</dbReference>
<evidence type="ECO:0000313" key="4">
    <source>
        <dbReference type="Proteomes" id="UP001431209"/>
    </source>
</evidence>
<feature type="non-terminal residue" evidence="3">
    <location>
        <position position="1"/>
    </location>
</feature>
<reference evidence="3 4" key="1">
    <citation type="submission" date="2024-03" db="EMBL/GenBank/DDBJ databases">
        <title>The Acrasis kona genome and developmental transcriptomes reveal deep origins of eukaryotic multicellular pathways.</title>
        <authorList>
            <person name="Sheikh S."/>
            <person name="Fu C.-J."/>
            <person name="Brown M.W."/>
            <person name="Baldauf S.L."/>
        </authorList>
    </citation>
    <scope>NUCLEOTIDE SEQUENCE [LARGE SCALE GENOMIC DNA]</scope>
    <source>
        <strain evidence="3 4">ATCC MYA-3509</strain>
    </source>
</reference>
<dbReference type="AlphaFoldDB" id="A0AAW2YWW7"/>
<dbReference type="EMBL" id="JAOPGA020000803">
    <property type="protein sequence ID" value="KAL0481991.1"/>
    <property type="molecule type" value="Genomic_DNA"/>
</dbReference>
<dbReference type="GO" id="GO:0051959">
    <property type="term" value="F:dynein light intermediate chain binding"/>
    <property type="evidence" value="ECO:0007669"/>
    <property type="project" value="InterPro"/>
</dbReference>
<dbReference type="Gene3D" id="1.20.1270.280">
    <property type="match status" value="1"/>
</dbReference>
<name>A0AAW2YWW7_9EUKA</name>
<dbReference type="Pfam" id="PF18199">
    <property type="entry name" value="Dynein_C"/>
    <property type="match status" value="1"/>
</dbReference>
<dbReference type="GO" id="GO:0045505">
    <property type="term" value="F:dynein intermediate chain binding"/>
    <property type="evidence" value="ECO:0007669"/>
    <property type="project" value="InterPro"/>
</dbReference>
<evidence type="ECO:0000259" key="2">
    <source>
        <dbReference type="Pfam" id="PF18199"/>
    </source>
</evidence>
<evidence type="ECO:0000313" key="3">
    <source>
        <dbReference type="EMBL" id="KAL0481991.1"/>
    </source>
</evidence>
<dbReference type="PANTHER" id="PTHR45703">
    <property type="entry name" value="DYNEIN HEAVY CHAIN"/>
    <property type="match status" value="1"/>
</dbReference>
<dbReference type="Pfam" id="PF18198">
    <property type="entry name" value="AAA_lid_11"/>
    <property type="match status" value="1"/>
</dbReference>
<gene>
    <name evidence="3" type="ORF">AKO1_015057</name>
</gene>
<comment type="caution">
    <text evidence="3">The sequence shown here is derived from an EMBL/GenBank/DDBJ whole genome shotgun (WGS) entry which is preliminary data.</text>
</comment>
<proteinExistence type="predicted"/>
<accession>A0AAW2YWW7</accession>
<feature type="domain" description="Dynein heavy chain AAA lid" evidence="1">
    <location>
        <begin position="2"/>
        <end position="111"/>
    </location>
</feature>
<dbReference type="Proteomes" id="UP001431209">
    <property type="component" value="Unassembled WGS sequence"/>
</dbReference>